<dbReference type="GO" id="GO:0005634">
    <property type="term" value="C:nucleus"/>
    <property type="evidence" value="ECO:0007669"/>
    <property type="project" value="InterPro"/>
</dbReference>
<organism evidence="3 5">
    <name type="scientific">Collichthys lucidus</name>
    <name type="common">Big head croaker</name>
    <name type="synonym">Sciaena lucida</name>
    <dbReference type="NCBI Taxonomy" id="240159"/>
    <lineage>
        <taxon>Eukaryota</taxon>
        <taxon>Metazoa</taxon>
        <taxon>Chordata</taxon>
        <taxon>Craniata</taxon>
        <taxon>Vertebrata</taxon>
        <taxon>Euteleostomi</taxon>
        <taxon>Actinopterygii</taxon>
        <taxon>Neopterygii</taxon>
        <taxon>Teleostei</taxon>
        <taxon>Neoteleostei</taxon>
        <taxon>Acanthomorphata</taxon>
        <taxon>Eupercaria</taxon>
        <taxon>Sciaenidae</taxon>
        <taxon>Collichthys</taxon>
    </lineage>
</organism>
<name>A0A4U5VPN1_COLLU</name>
<evidence type="ECO:0000313" key="4">
    <source>
        <dbReference type="EMBL" id="TKS90567.1"/>
    </source>
</evidence>
<gene>
    <name evidence="3" type="ORF">D9C73_024669</name>
    <name evidence="4" type="ORF">D9C73_024700</name>
</gene>
<evidence type="ECO:0000256" key="2">
    <source>
        <dbReference type="ARBA" id="ARBA00008514"/>
    </source>
</evidence>
<dbReference type="AlphaFoldDB" id="A0A4U5VPN1"/>
<sequence>MSPTTDNNSKPKSMSRAKEWTADVENLFRFQQAGYRDELEYIQVRQGAMIDRWPESGFVKKLQRRDDTFYYYNKKRECQDRDVNKVIVYAY</sequence>
<comment type="function">
    <text evidence="1">Essential for spermiogenesis.</text>
</comment>
<dbReference type="InterPro" id="IPR020186">
    <property type="entry name" value="Meiosis-expressed_gene_1"/>
</dbReference>
<dbReference type="Pfam" id="PF15163">
    <property type="entry name" value="Meiosis_expr"/>
    <property type="match status" value="1"/>
</dbReference>
<dbReference type="PANTHER" id="PTHR17008">
    <property type="entry name" value="MEIOSIS-EXPRESSED GENE 1 PROTEIN"/>
    <property type="match status" value="1"/>
</dbReference>
<dbReference type="EMBL" id="CM014099">
    <property type="protein sequence ID" value="TKS90537.1"/>
    <property type="molecule type" value="Genomic_DNA"/>
</dbReference>
<dbReference type="PANTHER" id="PTHR17008:SF1">
    <property type="entry name" value="MEIOSIS EXPRESSED GENE 1 PROTEIN HOMOLOG"/>
    <property type="match status" value="1"/>
</dbReference>
<dbReference type="Proteomes" id="UP000298787">
    <property type="component" value="Chromosome 22"/>
</dbReference>
<comment type="similarity">
    <text evidence="2">Belongs to the MEIG1 family.</text>
</comment>
<dbReference type="STRING" id="240159.A0A4U5VPN1"/>
<evidence type="ECO:0000313" key="3">
    <source>
        <dbReference type="EMBL" id="TKS90537.1"/>
    </source>
</evidence>
<accession>A0A4U5VPN1</accession>
<proteinExistence type="inferred from homology"/>
<reference evidence="3 5" key="1">
    <citation type="submission" date="2019-01" db="EMBL/GenBank/DDBJ databases">
        <title>Genome Assembly of Collichthys lucidus.</title>
        <authorList>
            <person name="Cai M."/>
            <person name="Xiao S."/>
        </authorList>
    </citation>
    <scope>NUCLEOTIDE SEQUENCE [LARGE SCALE GENOMIC DNA]</scope>
    <source>
        <strain evidence="3">JT15FE1705JMU</strain>
        <tissue evidence="3">Muscle</tissue>
    </source>
</reference>
<evidence type="ECO:0000313" key="5">
    <source>
        <dbReference type="Proteomes" id="UP000298787"/>
    </source>
</evidence>
<keyword evidence="5" id="KW-1185">Reference proteome</keyword>
<evidence type="ECO:0000256" key="1">
    <source>
        <dbReference type="ARBA" id="ARBA00003351"/>
    </source>
</evidence>
<protein>
    <submittedName>
        <fullName evidence="3">Meiosis expressed gene 1 protein-like protein</fullName>
    </submittedName>
</protein>
<dbReference type="EMBL" id="CM014099">
    <property type="protein sequence ID" value="TKS90567.1"/>
    <property type="molecule type" value="Genomic_DNA"/>
</dbReference>
<dbReference type="OrthoDB" id="10023051at2759"/>